<dbReference type="EMBL" id="FONN01000003">
    <property type="protein sequence ID" value="SFE52550.1"/>
    <property type="molecule type" value="Genomic_DNA"/>
</dbReference>
<dbReference type="InterPro" id="IPR052194">
    <property type="entry name" value="MESH1"/>
</dbReference>
<evidence type="ECO:0000313" key="2">
    <source>
        <dbReference type="EMBL" id="SFE52550.1"/>
    </source>
</evidence>
<sequence>MSLIQKAIDYAAVLHGNQVRKGSNIPYISHPFGVGMILMEAGCQAEWVAAGILHDTLEDTEATEEALLERFGPEVTRIVVGCTEPDKSLSWEERKQYKLDYLKKAPLDIKTVACADKLHNMGSTLAAYEREGEKVWERFNRGRKQQEWYYKAVADSLGHEGSFPLLDVLKQKIEAMFGQRESGDRSL</sequence>
<dbReference type="Pfam" id="PF13328">
    <property type="entry name" value="HD_4"/>
    <property type="match status" value="1"/>
</dbReference>
<organism evidence="2 3">
    <name type="scientific">Paenibacillus algorifonticola</name>
    <dbReference type="NCBI Taxonomy" id="684063"/>
    <lineage>
        <taxon>Bacteria</taxon>
        <taxon>Bacillati</taxon>
        <taxon>Bacillota</taxon>
        <taxon>Bacilli</taxon>
        <taxon>Bacillales</taxon>
        <taxon>Paenibacillaceae</taxon>
        <taxon>Paenibacillus</taxon>
    </lineage>
</organism>
<protein>
    <submittedName>
        <fullName evidence="2">HD domain-containing protein</fullName>
    </submittedName>
</protein>
<dbReference type="InterPro" id="IPR003607">
    <property type="entry name" value="HD/PDEase_dom"/>
</dbReference>
<dbReference type="OrthoDB" id="9802385at2"/>
<keyword evidence="3" id="KW-1185">Reference proteome</keyword>
<dbReference type="PANTHER" id="PTHR46246">
    <property type="entry name" value="GUANOSINE-3',5'-BIS(DIPHOSPHATE) 3'-PYROPHOSPHOHYDROLASE MESH1"/>
    <property type="match status" value="1"/>
</dbReference>
<dbReference type="Gene3D" id="1.10.3210.10">
    <property type="entry name" value="Hypothetical protein af1432"/>
    <property type="match status" value="1"/>
</dbReference>
<dbReference type="RefSeq" id="WP_046228703.1">
    <property type="nucleotide sequence ID" value="NZ_FONN01000003.1"/>
</dbReference>
<name>A0A1I2BBN1_9BACL</name>
<dbReference type="GO" id="GO:0008893">
    <property type="term" value="F:guanosine-3',5'-bis(diphosphate) 3'-diphosphatase activity"/>
    <property type="evidence" value="ECO:0007669"/>
    <property type="project" value="TreeGrafter"/>
</dbReference>
<gene>
    <name evidence="2" type="ORF">SAMN04487969_103213</name>
</gene>
<reference evidence="3" key="1">
    <citation type="submission" date="2016-10" db="EMBL/GenBank/DDBJ databases">
        <authorList>
            <person name="Varghese N."/>
            <person name="Submissions S."/>
        </authorList>
    </citation>
    <scope>NUCLEOTIDE SEQUENCE [LARGE SCALE GENOMIC DNA]</scope>
    <source>
        <strain evidence="3">CGMCC 1.10223</strain>
    </source>
</reference>
<dbReference type="SMART" id="SM00471">
    <property type="entry name" value="HDc"/>
    <property type="match status" value="1"/>
</dbReference>
<proteinExistence type="predicted"/>
<evidence type="ECO:0000259" key="1">
    <source>
        <dbReference type="SMART" id="SM00471"/>
    </source>
</evidence>
<dbReference type="Proteomes" id="UP000183410">
    <property type="component" value="Unassembled WGS sequence"/>
</dbReference>
<evidence type="ECO:0000313" key="3">
    <source>
        <dbReference type="Proteomes" id="UP000183410"/>
    </source>
</evidence>
<feature type="domain" description="HD/PDEase" evidence="1">
    <location>
        <begin position="23"/>
        <end position="130"/>
    </location>
</feature>
<dbReference type="PANTHER" id="PTHR46246:SF1">
    <property type="entry name" value="GUANOSINE-3',5'-BIS(DIPHOSPHATE) 3'-PYROPHOSPHOHYDROLASE MESH1"/>
    <property type="match status" value="1"/>
</dbReference>
<dbReference type="AlphaFoldDB" id="A0A1I2BBN1"/>
<accession>A0A1I2BBN1</accession>
<dbReference type="SUPFAM" id="SSF109604">
    <property type="entry name" value="HD-domain/PDEase-like"/>
    <property type="match status" value="1"/>
</dbReference>